<dbReference type="Gene3D" id="2.20.25.90">
    <property type="entry name" value="ADC-like domains"/>
    <property type="match status" value="1"/>
</dbReference>
<evidence type="ECO:0000256" key="6">
    <source>
        <dbReference type="ARBA" id="ARBA00023004"/>
    </source>
</evidence>
<keyword evidence="4" id="KW-0479">Metal-binding</keyword>
<dbReference type="InterPro" id="IPR037920">
    <property type="entry name" value="YoaE_C"/>
</dbReference>
<evidence type="ECO:0000256" key="1">
    <source>
        <dbReference type="ARBA" id="ARBA00001942"/>
    </source>
</evidence>
<dbReference type="PROSITE" id="PS00932">
    <property type="entry name" value="MOLYBDOPTERIN_PROK_3"/>
    <property type="match status" value="1"/>
</dbReference>
<dbReference type="PROSITE" id="PS51669">
    <property type="entry name" value="4FE4S_MOW_BIS_MGD"/>
    <property type="match status" value="1"/>
</dbReference>
<evidence type="ECO:0000259" key="8">
    <source>
        <dbReference type="PROSITE" id="PS51669"/>
    </source>
</evidence>
<dbReference type="InterPro" id="IPR006656">
    <property type="entry name" value="Mopterin_OxRdtase"/>
</dbReference>
<dbReference type="PROSITE" id="PS00490">
    <property type="entry name" value="MOLYBDOPTERIN_PROK_2"/>
    <property type="match status" value="1"/>
</dbReference>
<dbReference type="EMBL" id="CP072642">
    <property type="protein sequence ID" value="QUV94528.1"/>
    <property type="molecule type" value="Genomic_DNA"/>
</dbReference>
<keyword evidence="6" id="KW-0408">Iron</keyword>
<gene>
    <name evidence="9" type="ORF">J8C05_03520</name>
</gene>
<proteinExistence type="inferred from homology"/>
<evidence type="ECO:0000313" key="10">
    <source>
        <dbReference type="Proteomes" id="UP000677668"/>
    </source>
</evidence>
<evidence type="ECO:0000256" key="4">
    <source>
        <dbReference type="ARBA" id="ARBA00022723"/>
    </source>
</evidence>
<dbReference type="SUPFAM" id="SSF53706">
    <property type="entry name" value="Formate dehydrogenase/DMSO reductase, domains 1-3"/>
    <property type="match status" value="1"/>
</dbReference>
<keyword evidence="7" id="KW-0411">Iron-sulfur</keyword>
<dbReference type="Proteomes" id="UP000677668">
    <property type="component" value="Chromosome 1"/>
</dbReference>
<evidence type="ECO:0000256" key="5">
    <source>
        <dbReference type="ARBA" id="ARBA00023002"/>
    </source>
</evidence>
<dbReference type="Gene3D" id="2.40.40.20">
    <property type="match status" value="1"/>
</dbReference>
<keyword evidence="3" id="KW-0500">Molybdenum</keyword>
<dbReference type="Gene3D" id="3.30.2070.10">
    <property type="entry name" value="Formate dehydrogenase/DMSO reductase"/>
    <property type="match status" value="1"/>
</dbReference>
<dbReference type="InterPro" id="IPR006655">
    <property type="entry name" value="Mopterin_OxRdtase_prok_CS"/>
</dbReference>
<keyword evidence="5" id="KW-0560">Oxidoreductase</keyword>
<dbReference type="Pfam" id="PF01568">
    <property type="entry name" value="Molydop_binding"/>
    <property type="match status" value="1"/>
</dbReference>
<dbReference type="InterPro" id="IPR006657">
    <property type="entry name" value="MoPterin_dinucl-bd_dom"/>
</dbReference>
<dbReference type="Gene3D" id="3.40.50.740">
    <property type="match status" value="1"/>
</dbReference>
<keyword evidence="10" id="KW-1185">Reference proteome</keyword>
<dbReference type="InterPro" id="IPR006963">
    <property type="entry name" value="Mopterin_OxRdtase_4Fe-4S_dom"/>
</dbReference>
<dbReference type="RefSeq" id="WP_211422815.1">
    <property type="nucleotide sequence ID" value="NZ_CP072642.1"/>
</dbReference>
<name>A0ABX8B0L4_9BACT</name>
<dbReference type="PANTHER" id="PTHR43742:SF6">
    <property type="entry name" value="OXIDOREDUCTASE YYAE-RELATED"/>
    <property type="match status" value="1"/>
</dbReference>
<dbReference type="CDD" id="cd02766">
    <property type="entry name" value="MopB_3"/>
    <property type="match status" value="1"/>
</dbReference>
<comment type="cofactor">
    <cofactor evidence="1">
        <name>Mo-bis(molybdopterin guanine dinucleotide)</name>
        <dbReference type="ChEBI" id="CHEBI:60539"/>
    </cofactor>
</comment>
<dbReference type="InterPro" id="IPR050612">
    <property type="entry name" value="Prok_Mopterin_Oxidored"/>
</dbReference>
<evidence type="ECO:0000256" key="3">
    <source>
        <dbReference type="ARBA" id="ARBA00022505"/>
    </source>
</evidence>
<dbReference type="PANTHER" id="PTHR43742">
    <property type="entry name" value="TRIMETHYLAMINE-N-OXIDE REDUCTASE"/>
    <property type="match status" value="1"/>
</dbReference>
<dbReference type="InterPro" id="IPR009010">
    <property type="entry name" value="Asp_de-COase-like_dom_sf"/>
</dbReference>
<feature type="domain" description="4Fe-4S Mo/W bis-MGD-type" evidence="8">
    <location>
        <begin position="4"/>
        <end position="65"/>
    </location>
</feature>
<evidence type="ECO:0000313" key="9">
    <source>
        <dbReference type="EMBL" id="QUV94528.1"/>
    </source>
</evidence>
<evidence type="ECO:0000256" key="7">
    <source>
        <dbReference type="ARBA" id="ARBA00023014"/>
    </source>
</evidence>
<comment type="similarity">
    <text evidence="2">Belongs to the prokaryotic molybdopterin-containing oxidoreductase family.</text>
</comment>
<dbReference type="SMART" id="SM00926">
    <property type="entry name" value="Molybdop_Fe4S4"/>
    <property type="match status" value="1"/>
</dbReference>
<dbReference type="Gene3D" id="3.40.228.10">
    <property type="entry name" value="Dimethylsulfoxide Reductase, domain 2"/>
    <property type="match status" value="1"/>
</dbReference>
<dbReference type="CDD" id="cd02786">
    <property type="entry name" value="MopB_CT_3"/>
    <property type="match status" value="1"/>
</dbReference>
<sequence length="706" mass="77256">MVALNVVHAACPHDCPDTCAIAVTTEGTGAARRAIKVEGDARHADTAGFLCAKVSKYLERVYDPRRVLHPFRRCGKKGEGRFTRITWDEAIAEITGRWKDLIATCGPQCILPYSYAGTMGLVQGQGMDRRFFHRMGASLLARTICATAGAAGYKATIGASIGMEARHFAESKFILIWGSNPVTSNVHLWRYVLEAKKRGARVVTIDPYRTRTAAASDEHLAIIPGTDAALALAMMRVIVDEQLYDADYVARYTLGFEALCERLQSYTPAAVAPMVGLDEATIVGLARAYARTQPSAIRINYGLQRHAGGGMAVRTIACLPALVGAWRHPAGGILLSTSGTFPLNYAALERPDWIPPGTRTINMTRLGEALMNRDEAGRPAGFDPPVLALYVYNSNPAAIAPDQNQVLAGLRREDLFTVVHEQFFTDTTDYADIVLPATTQLEHMDVVKPYGHLSLMFNEPAIPPLGEAKSNSDVFRLLAQAMGYTEPELQESDEQLIRAVLDVRHPWMEGITFERLRAEGYVRLNLPSPFAPFAEGGFPTPSGKCEFYSESLARQGMDPLPAYVPPRENVHSNPPLAARYPLALISPPAHNFLNSTFVNQDSLRRVEKEPIVELHPSDAEPRGIRDGQMVRVFNDRGAFCVRARVSGRIRPGVAYAPGIWWAKFSPDGRNVNATTGQALTDLGGGATFYDVLVEVEPLDAQARALL</sequence>
<evidence type="ECO:0000256" key="2">
    <source>
        <dbReference type="ARBA" id="ARBA00010312"/>
    </source>
</evidence>
<dbReference type="Pfam" id="PF00384">
    <property type="entry name" value="Molybdopterin"/>
    <property type="match status" value="1"/>
</dbReference>
<protein>
    <submittedName>
        <fullName evidence="9">Molybdopterin oxidoreductase family protein</fullName>
    </submittedName>
</protein>
<reference evidence="9 10" key="1">
    <citation type="submission" date="2021-03" db="EMBL/GenBank/DDBJ databases">
        <title>Genomic and phenotypic characterization of Chloracidobacterium isolates provides evidence for multiple species.</title>
        <authorList>
            <person name="Saini M.K."/>
            <person name="Costas A.M.G."/>
            <person name="Tank M."/>
            <person name="Bryant D.A."/>
        </authorList>
    </citation>
    <scope>NUCLEOTIDE SEQUENCE [LARGE SCALE GENOMIC DNA]</scope>
    <source>
        <strain evidence="9 10">N</strain>
    </source>
</reference>
<dbReference type="SUPFAM" id="SSF50692">
    <property type="entry name" value="ADC-like"/>
    <property type="match status" value="1"/>
</dbReference>
<accession>A0ABX8B0L4</accession>
<dbReference type="Pfam" id="PF04879">
    <property type="entry name" value="Molybdop_Fe4S4"/>
    <property type="match status" value="1"/>
</dbReference>
<organism evidence="9 10">
    <name type="scientific">Chloracidobacterium sp. N</name>
    <dbReference type="NCBI Taxonomy" id="2821540"/>
    <lineage>
        <taxon>Bacteria</taxon>
        <taxon>Pseudomonadati</taxon>
        <taxon>Acidobacteriota</taxon>
        <taxon>Terriglobia</taxon>
        <taxon>Terriglobales</taxon>
        <taxon>Acidobacteriaceae</taxon>
        <taxon>Chloracidobacterium</taxon>
        <taxon>Chloracidobacterium aggregatum</taxon>
    </lineage>
</organism>